<dbReference type="Proteomes" id="UP000823561">
    <property type="component" value="Chromosome 24"/>
</dbReference>
<sequence length="139" mass="14952">MATGGHGNKERTEQLGGTCAFRMVHPERRSRSSLRSSLLGGHLADHVVEDAAVVVVGQLHVRVETHPCLEGLPSVQLQRGTQEQGFITVCVFTCVCVRVCVCVCLRTCTCVCVCVCVYVYVTLMSTSMRGVSCGGMTTV</sequence>
<keyword evidence="2" id="KW-1185">Reference proteome</keyword>
<dbReference type="AlphaFoldDB" id="A0AAV6FFJ2"/>
<reference evidence="1" key="1">
    <citation type="submission" date="2020-10" db="EMBL/GenBank/DDBJ databases">
        <title>Chromosome-scale genome assembly of the Allis shad, Alosa alosa.</title>
        <authorList>
            <person name="Margot Z."/>
            <person name="Christophe K."/>
            <person name="Cabau C."/>
            <person name="Louis A."/>
            <person name="Berthelot C."/>
            <person name="Parey E."/>
            <person name="Roest Crollius H."/>
            <person name="Montfort J."/>
            <person name="Robinson-Rechavi M."/>
            <person name="Bucao C."/>
            <person name="Bouchez O."/>
            <person name="Gislard M."/>
            <person name="Lluch J."/>
            <person name="Milhes M."/>
            <person name="Lampietro C."/>
            <person name="Lopez Roques C."/>
            <person name="Donnadieu C."/>
            <person name="Braasch I."/>
            <person name="Desvignes T."/>
            <person name="Postlethwait J."/>
            <person name="Bobe J."/>
            <person name="Guiguen Y."/>
        </authorList>
    </citation>
    <scope>NUCLEOTIDE SEQUENCE</scope>
    <source>
        <strain evidence="1">M-15738</strain>
        <tissue evidence="1">Blood</tissue>
    </source>
</reference>
<accession>A0AAV6FFJ2</accession>
<organism evidence="1 2">
    <name type="scientific">Alosa alosa</name>
    <name type="common">allis shad</name>
    <dbReference type="NCBI Taxonomy" id="278164"/>
    <lineage>
        <taxon>Eukaryota</taxon>
        <taxon>Metazoa</taxon>
        <taxon>Chordata</taxon>
        <taxon>Craniata</taxon>
        <taxon>Vertebrata</taxon>
        <taxon>Euteleostomi</taxon>
        <taxon>Actinopterygii</taxon>
        <taxon>Neopterygii</taxon>
        <taxon>Teleostei</taxon>
        <taxon>Clupei</taxon>
        <taxon>Clupeiformes</taxon>
        <taxon>Clupeoidei</taxon>
        <taxon>Clupeidae</taxon>
        <taxon>Alosa</taxon>
    </lineage>
</organism>
<evidence type="ECO:0000313" key="1">
    <source>
        <dbReference type="EMBL" id="KAG5261435.1"/>
    </source>
</evidence>
<comment type="caution">
    <text evidence="1">The sequence shown here is derived from an EMBL/GenBank/DDBJ whole genome shotgun (WGS) entry which is preliminary data.</text>
</comment>
<evidence type="ECO:0000313" key="2">
    <source>
        <dbReference type="Proteomes" id="UP000823561"/>
    </source>
</evidence>
<protein>
    <submittedName>
        <fullName evidence="1">Uncharacterized protein</fullName>
    </submittedName>
</protein>
<name>A0AAV6FFJ2_9TELE</name>
<proteinExistence type="predicted"/>
<gene>
    <name evidence="1" type="ORF">AALO_G00304490</name>
</gene>
<dbReference type="EMBL" id="JADWDJ010000024">
    <property type="protein sequence ID" value="KAG5261435.1"/>
    <property type="molecule type" value="Genomic_DNA"/>
</dbReference>